<dbReference type="Gene3D" id="3.30.300.30">
    <property type="match status" value="1"/>
</dbReference>
<keyword evidence="3" id="KW-1185">Reference proteome</keyword>
<proteinExistence type="predicted"/>
<gene>
    <name evidence="2" type="ORF">ES677_04240</name>
</gene>
<dbReference type="EMBL" id="VSKN01000004">
    <property type="protein sequence ID" value="TYC15556.1"/>
    <property type="molecule type" value="Genomic_DNA"/>
</dbReference>
<organism evidence="2 3">
    <name type="scientific">Bizionia gelidisalsuginis</name>
    <dbReference type="NCBI Taxonomy" id="291188"/>
    <lineage>
        <taxon>Bacteria</taxon>
        <taxon>Pseudomonadati</taxon>
        <taxon>Bacteroidota</taxon>
        <taxon>Flavobacteriia</taxon>
        <taxon>Flavobacteriales</taxon>
        <taxon>Flavobacteriaceae</taxon>
        <taxon>Bizionia</taxon>
    </lineage>
</organism>
<dbReference type="PANTHER" id="PTHR43845:SF1">
    <property type="entry name" value="BLR5969 PROTEIN"/>
    <property type="match status" value="1"/>
</dbReference>
<evidence type="ECO:0000313" key="3">
    <source>
        <dbReference type="Proteomes" id="UP000323621"/>
    </source>
</evidence>
<evidence type="ECO:0000259" key="1">
    <source>
        <dbReference type="Pfam" id="PF00501"/>
    </source>
</evidence>
<evidence type="ECO:0000313" key="2">
    <source>
        <dbReference type="EMBL" id="TYC15556.1"/>
    </source>
</evidence>
<dbReference type="Proteomes" id="UP000323621">
    <property type="component" value="Unassembled WGS sequence"/>
</dbReference>
<protein>
    <submittedName>
        <fullName evidence="2">Phenylacetate--CoA ligase</fullName>
    </submittedName>
</protein>
<dbReference type="GO" id="GO:0016874">
    <property type="term" value="F:ligase activity"/>
    <property type="evidence" value="ECO:0007669"/>
    <property type="project" value="UniProtKB-KW"/>
</dbReference>
<dbReference type="Pfam" id="PF00501">
    <property type="entry name" value="AMP-binding"/>
    <property type="match status" value="1"/>
</dbReference>
<dbReference type="SUPFAM" id="SSF56801">
    <property type="entry name" value="Acetyl-CoA synthetase-like"/>
    <property type="match status" value="1"/>
</dbReference>
<keyword evidence="2" id="KW-0436">Ligase</keyword>
<dbReference type="Gene3D" id="3.40.50.12780">
    <property type="entry name" value="N-terminal domain of ligase-like"/>
    <property type="match status" value="1"/>
</dbReference>
<sequence length="429" mass="47960">MIPKIEIASLSEIKSLQEKKLRELMVYLNEKSPYYQNLFRAKNIAIDSIQTLEDLATLPLTTKEDLQQHNDDFLCVPKHAIIDYVTTSGTLGDPVTFALTDNDLERLAYNESISFACAGVKKEDILQLTTTIDRRFMAGLAYFLGARKLGAGIIRVGAGSLELQWDSIIKFKPTYLIAVPSFLLKLIEYANVNGIDLKKSGVKGAICIGEPLRNQDFSENVLSEKIKASWAIDLFSTYASTEMSTAFSECEMQNGGHHHPELIIIEILDHNNTPVTEGEVGELTITSLGIEAMPLLRFKTGDMVIAHTEPCSCGRNTMRLGPVVGRKKQMIKYKGTTLYPPALQNVLNEFSAVENFVIELYHNSIGTDEISIKIGTNTPTEALLQNIKDHFRAKLRVLPSIEYLDIEDIRALQFPKLSRKPVIIIDKRP</sequence>
<dbReference type="InterPro" id="IPR045851">
    <property type="entry name" value="AMP-bd_C_sf"/>
</dbReference>
<accession>A0ABY3MCC6</accession>
<dbReference type="PANTHER" id="PTHR43845">
    <property type="entry name" value="BLR5969 PROTEIN"/>
    <property type="match status" value="1"/>
</dbReference>
<dbReference type="RefSeq" id="WP_148380519.1">
    <property type="nucleotide sequence ID" value="NZ_VSKN01000004.1"/>
</dbReference>
<comment type="caution">
    <text evidence="2">The sequence shown here is derived from an EMBL/GenBank/DDBJ whole genome shotgun (WGS) entry which is preliminary data.</text>
</comment>
<name>A0ABY3MCC6_9FLAO</name>
<reference evidence="2 3" key="1">
    <citation type="submission" date="2019-08" db="EMBL/GenBank/DDBJ databases">
        <title>Genomes of Antarctic Bizionia species.</title>
        <authorList>
            <person name="Bowman J.P."/>
        </authorList>
    </citation>
    <scope>NUCLEOTIDE SEQUENCE [LARGE SCALE GENOMIC DNA]</scope>
    <source>
        <strain evidence="2 3">IC164</strain>
    </source>
</reference>
<feature type="domain" description="AMP-dependent synthetase/ligase" evidence="1">
    <location>
        <begin position="76"/>
        <end position="287"/>
    </location>
</feature>
<dbReference type="InterPro" id="IPR000873">
    <property type="entry name" value="AMP-dep_synth/lig_dom"/>
</dbReference>
<dbReference type="InterPro" id="IPR042099">
    <property type="entry name" value="ANL_N_sf"/>
</dbReference>